<gene>
    <name evidence="2" type="ORF">CURHAP_LOCUS44295</name>
</gene>
<proteinExistence type="predicted"/>
<dbReference type="EMBL" id="CAEKDK010000007">
    <property type="protein sequence ID" value="CAB4286675.1"/>
    <property type="molecule type" value="Genomic_DNA"/>
</dbReference>
<accession>A0A6J5VGR1</accession>
<feature type="compositionally biased region" description="Polar residues" evidence="1">
    <location>
        <begin position="1"/>
        <end position="13"/>
    </location>
</feature>
<name>A0A6J5VGR1_PRUAR</name>
<evidence type="ECO:0000256" key="1">
    <source>
        <dbReference type="SAM" id="MobiDB-lite"/>
    </source>
</evidence>
<reference evidence="2 3" key="1">
    <citation type="submission" date="2020-05" db="EMBL/GenBank/DDBJ databases">
        <authorList>
            <person name="Campoy J."/>
            <person name="Schneeberger K."/>
            <person name="Spophaly S."/>
        </authorList>
    </citation>
    <scope>NUCLEOTIDE SEQUENCE [LARGE SCALE GENOMIC DNA]</scope>
    <source>
        <strain evidence="2">PruArmRojPasFocal</strain>
    </source>
</reference>
<evidence type="ECO:0000313" key="3">
    <source>
        <dbReference type="Proteomes" id="UP000507222"/>
    </source>
</evidence>
<protein>
    <submittedName>
        <fullName evidence="2">Uncharacterized protein</fullName>
    </submittedName>
</protein>
<organism evidence="2 3">
    <name type="scientific">Prunus armeniaca</name>
    <name type="common">Apricot</name>
    <name type="synonym">Armeniaca vulgaris</name>
    <dbReference type="NCBI Taxonomy" id="36596"/>
    <lineage>
        <taxon>Eukaryota</taxon>
        <taxon>Viridiplantae</taxon>
        <taxon>Streptophyta</taxon>
        <taxon>Embryophyta</taxon>
        <taxon>Tracheophyta</taxon>
        <taxon>Spermatophyta</taxon>
        <taxon>Magnoliopsida</taxon>
        <taxon>eudicotyledons</taxon>
        <taxon>Gunneridae</taxon>
        <taxon>Pentapetalae</taxon>
        <taxon>rosids</taxon>
        <taxon>fabids</taxon>
        <taxon>Rosales</taxon>
        <taxon>Rosaceae</taxon>
        <taxon>Amygdaloideae</taxon>
        <taxon>Amygdaleae</taxon>
        <taxon>Prunus</taxon>
    </lineage>
</organism>
<dbReference type="AlphaFoldDB" id="A0A6J5VGR1"/>
<sequence length="59" mass="5958">MPGSDRQASNPSDISDIGGGGFKKQDLSAGEATGHSVLAYMPSGAAGYDNIVIFVQLAS</sequence>
<dbReference type="Proteomes" id="UP000507222">
    <property type="component" value="Unassembled WGS sequence"/>
</dbReference>
<feature type="region of interest" description="Disordered" evidence="1">
    <location>
        <begin position="1"/>
        <end position="27"/>
    </location>
</feature>
<evidence type="ECO:0000313" key="2">
    <source>
        <dbReference type="EMBL" id="CAB4286675.1"/>
    </source>
</evidence>